<name>A0AAV5JYX5_9ROSI</name>
<dbReference type="Pfam" id="PF16923">
    <property type="entry name" value="Glyco_hydro_63N"/>
    <property type="match status" value="1"/>
</dbReference>
<accession>A0AAV5JYX5</accession>
<dbReference type="GO" id="GO:0006487">
    <property type="term" value="P:protein N-linked glycosylation"/>
    <property type="evidence" value="ECO:0007669"/>
    <property type="project" value="UniProtKB-UniRule"/>
</dbReference>
<feature type="compositionally biased region" description="Basic and acidic residues" evidence="2">
    <location>
        <begin position="1"/>
        <end position="22"/>
    </location>
</feature>
<keyword evidence="1" id="KW-0326">Glycosidase</keyword>
<feature type="region of interest" description="Disordered" evidence="2">
    <location>
        <begin position="1"/>
        <end position="26"/>
    </location>
</feature>
<feature type="transmembrane region" description="Helical" evidence="1">
    <location>
        <begin position="44"/>
        <end position="67"/>
    </location>
</feature>
<evidence type="ECO:0000259" key="3">
    <source>
        <dbReference type="Pfam" id="PF16923"/>
    </source>
</evidence>
<dbReference type="GO" id="GO:0005789">
    <property type="term" value="C:endoplasmic reticulum membrane"/>
    <property type="evidence" value="ECO:0007669"/>
    <property type="project" value="UniProtKB-SubCell"/>
</dbReference>
<dbReference type="PANTHER" id="PTHR10412:SF20">
    <property type="entry name" value="MANNOSYL-OLIGOSACCHARIDE GLUCOSIDASE GCS1"/>
    <property type="match status" value="1"/>
</dbReference>
<protein>
    <recommendedName>
        <fullName evidence="1">Mannosyl-oligosaccharide glucosidase</fullName>
        <ecNumber evidence="1">3.2.1.106</ecNumber>
    </recommendedName>
</protein>
<keyword evidence="5" id="KW-1185">Reference proteome</keyword>
<gene>
    <name evidence="4" type="ORF">SLEP1_g26782</name>
</gene>
<keyword evidence="1" id="KW-0378">Hydrolase</keyword>
<dbReference type="InterPro" id="IPR038518">
    <property type="entry name" value="Glyco_hydro_63N_sf"/>
</dbReference>
<comment type="similarity">
    <text evidence="1">Belongs to the glycosyl hydrolase 63 family.</text>
</comment>
<evidence type="ECO:0000256" key="2">
    <source>
        <dbReference type="SAM" id="MobiDB-lite"/>
    </source>
</evidence>
<dbReference type="InterPro" id="IPR031631">
    <property type="entry name" value="Glyco_hydro_63N"/>
</dbReference>
<dbReference type="GO" id="GO:0004573">
    <property type="term" value="F:Glc3Man9GlcNAc2 oligosaccharide glucosidase activity"/>
    <property type="evidence" value="ECO:0007669"/>
    <property type="project" value="UniProtKB-UniRule"/>
</dbReference>
<comment type="caution">
    <text evidence="4">The sequence shown here is derived from an EMBL/GenBank/DDBJ whole genome shotgun (WGS) entry which is preliminary data.</text>
</comment>
<evidence type="ECO:0000256" key="1">
    <source>
        <dbReference type="RuleBase" id="RU368089"/>
    </source>
</evidence>
<keyword evidence="1" id="KW-0256">Endoplasmic reticulum</keyword>
<dbReference type="PANTHER" id="PTHR10412">
    <property type="entry name" value="MANNOSYL-OLIGOSACCHARIDE GLUCOSIDASE"/>
    <property type="match status" value="1"/>
</dbReference>
<keyword evidence="1" id="KW-0812">Transmembrane</keyword>
<feature type="domain" description="Glycosyl hydrolase family 63 N-terminal" evidence="3">
    <location>
        <begin position="104"/>
        <end position="134"/>
    </location>
</feature>
<proteinExistence type="inferred from homology"/>
<dbReference type="AlphaFoldDB" id="A0AAV5JYX5"/>
<organism evidence="4 5">
    <name type="scientific">Rubroshorea leprosula</name>
    <dbReference type="NCBI Taxonomy" id="152421"/>
    <lineage>
        <taxon>Eukaryota</taxon>
        <taxon>Viridiplantae</taxon>
        <taxon>Streptophyta</taxon>
        <taxon>Embryophyta</taxon>
        <taxon>Tracheophyta</taxon>
        <taxon>Spermatophyta</taxon>
        <taxon>Magnoliopsida</taxon>
        <taxon>eudicotyledons</taxon>
        <taxon>Gunneridae</taxon>
        <taxon>Pentapetalae</taxon>
        <taxon>rosids</taxon>
        <taxon>malvids</taxon>
        <taxon>Malvales</taxon>
        <taxon>Dipterocarpaceae</taxon>
        <taxon>Rubroshorea</taxon>
    </lineage>
</organism>
<reference evidence="4 5" key="1">
    <citation type="journal article" date="2021" name="Commun. Biol.">
        <title>The genome of Shorea leprosula (Dipterocarpaceae) highlights the ecological relevance of drought in aseasonal tropical rainforests.</title>
        <authorList>
            <person name="Ng K.K.S."/>
            <person name="Kobayashi M.J."/>
            <person name="Fawcett J.A."/>
            <person name="Hatakeyama M."/>
            <person name="Paape T."/>
            <person name="Ng C.H."/>
            <person name="Ang C.C."/>
            <person name="Tnah L.H."/>
            <person name="Lee C.T."/>
            <person name="Nishiyama T."/>
            <person name="Sese J."/>
            <person name="O'Brien M.J."/>
            <person name="Copetti D."/>
            <person name="Mohd Noor M.I."/>
            <person name="Ong R.C."/>
            <person name="Putra M."/>
            <person name="Sireger I.Z."/>
            <person name="Indrioko S."/>
            <person name="Kosugi Y."/>
            <person name="Izuno A."/>
            <person name="Isagi Y."/>
            <person name="Lee S.L."/>
            <person name="Shimizu K.K."/>
        </authorList>
    </citation>
    <scope>NUCLEOTIDE SEQUENCE [LARGE SCALE GENOMIC DNA]</scope>
    <source>
        <strain evidence="4">214</strain>
    </source>
</reference>
<dbReference type="EC" id="3.2.1.106" evidence="1"/>
<evidence type="ECO:0000313" key="5">
    <source>
        <dbReference type="Proteomes" id="UP001054252"/>
    </source>
</evidence>
<comment type="catalytic activity">
    <reaction evidence="1">
        <text>N(4)-(alpha-D-Glc-(1-&gt;2)-alpha-D-Glc-(1-&gt;3)-alpha-D-Glc-(1-&gt;3)-alpha-D-Man-(1-&gt;2)-alpha-D-Man-(1-&gt;2)-alpha-D-Man-(1-&gt;3)-[alpha-D-Man-(1-&gt;2)-alpha-D-Man-(1-&gt;3)-[alpha-D-Man-(1-&gt;2)-alpha-D-Man-(1-&gt;6)]-alpha-D-Man-(1-&gt;6)]-beta-D-Man-(1-&gt;4)-beta-D-GlcNAc-(1-&gt;4)-beta-D-GlcNAc)-L-asparaginyl-[protein] + H2O = N(4)-(alpha-D-Glc-(1-&gt;3)-alpha-D-Glc-(1-&gt;3)-alpha-D-Man-(1-&gt;2)-alpha-D-Man-(1-&gt;2)-alpha-D-Man-(1-&gt;3)-[alpha-D-Man-(1-&gt;2)-alpha-D-Man-(1-&gt;3)-[alpha-D-Man-(1-&gt;2)-alpha-D-Man-(1-&gt;6)]-alpha-D-Man-(1-&gt;6)]-beta-D-Man-(1-&gt;4)-beta-D-GlcNAc-(1-&gt;4)-beta-D-GlcNAc)-L-asparaginyl-[protein] + beta-D-glucose</text>
        <dbReference type="Rhea" id="RHEA:55988"/>
        <dbReference type="Rhea" id="RHEA-COMP:12806"/>
        <dbReference type="Rhea" id="RHEA-COMP:14355"/>
        <dbReference type="ChEBI" id="CHEBI:15377"/>
        <dbReference type="ChEBI" id="CHEBI:15903"/>
        <dbReference type="ChEBI" id="CHEBI:59082"/>
        <dbReference type="ChEBI" id="CHEBI:132537"/>
        <dbReference type="EC" id="3.2.1.106"/>
    </reaction>
</comment>
<sequence length="135" mass="15342">MTGDDRRGARSRIKSNEDDSIGKIKPNLKLRQGRSRADGRPLRILITNLKVVLGFSILAFLIIFFTIEHLMNQAEEAQTARVVTPFPAPKIMDLPQSQGEHKESLYWGTYHPHVYFGIRSRTPRSLIAGLMWIGL</sequence>
<dbReference type="EMBL" id="BPVZ01000044">
    <property type="protein sequence ID" value="GKV16076.1"/>
    <property type="molecule type" value="Genomic_DNA"/>
</dbReference>
<dbReference type="Gene3D" id="2.70.98.110">
    <property type="entry name" value="Glycosyl hydrolase family 63, N-terminal domain"/>
    <property type="match status" value="1"/>
</dbReference>
<dbReference type="GO" id="GO:0009311">
    <property type="term" value="P:oligosaccharide metabolic process"/>
    <property type="evidence" value="ECO:0007669"/>
    <property type="project" value="UniProtKB-UniRule"/>
</dbReference>
<comment type="function">
    <text evidence="1">Cleaves the distal alpha 1,2-linked glucose residue from the Glc(3)Man(9)GlcNAc(2) oligosaccharide precursor.</text>
</comment>
<dbReference type="Proteomes" id="UP001054252">
    <property type="component" value="Unassembled WGS sequence"/>
</dbReference>
<dbReference type="InterPro" id="IPR004888">
    <property type="entry name" value="Glycoside_hydrolase_63"/>
</dbReference>
<comment type="subcellular location">
    <subcellularLocation>
        <location evidence="1">Endoplasmic reticulum membrane</location>
        <topology evidence="1">Single-pass type II membrane protein</topology>
    </subcellularLocation>
</comment>
<evidence type="ECO:0000313" key="4">
    <source>
        <dbReference type="EMBL" id="GKV16076.1"/>
    </source>
</evidence>
<keyword evidence="1" id="KW-0472">Membrane</keyword>
<keyword evidence="1" id="KW-1133">Transmembrane helix</keyword>